<proteinExistence type="predicted"/>
<dbReference type="AlphaFoldDB" id="A0A6A6X5N9"/>
<dbReference type="GO" id="GO:0022857">
    <property type="term" value="F:transmembrane transporter activity"/>
    <property type="evidence" value="ECO:0007669"/>
    <property type="project" value="InterPro"/>
</dbReference>
<feature type="transmembrane region" description="Helical" evidence="5">
    <location>
        <begin position="109"/>
        <end position="126"/>
    </location>
</feature>
<dbReference type="PROSITE" id="PS50850">
    <property type="entry name" value="MFS"/>
    <property type="match status" value="1"/>
</dbReference>
<feature type="domain" description="Major facilitator superfamily (MFS) profile" evidence="6">
    <location>
        <begin position="69"/>
        <end position="503"/>
    </location>
</feature>
<evidence type="ECO:0000256" key="1">
    <source>
        <dbReference type="ARBA" id="ARBA00004141"/>
    </source>
</evidence>
<comment type="subcellular location">
    <subcellularLocation>
        <location evidence="1">Membrane</location>
        <topology evidence="1">Multi-pass membrane protein</topology>
    </subcellularLocation>
</comment>
<keyword evidence="2 5" id="KW-0812">Transmembrane</keyword>
<dbReference type="InterPro" id="IPR011701">
    <property type="entry name" value="MFS"/>
</dbReference>
<protein>
    <submittedName>
        <fullName evidence="7">MFS general substrate transporter</fullName>
    </submittedName>
</protein>
<dbReference type="SUPFAM" id="SSF103473">
    <property type="entry name" value="MFS general substrate transporter"/>
    <property type="match status" value="1"/>
</dbReference>
<keyword evidence="3 5" id="KW-1133">Transmembrane helix</keyword>
<dbReference type="EMBL" id="MU002000">
    <property type="protein sequence ID" value="KAF2791820.1"/>
    <property type="molecule type" value="Genomic_DNA"/>
</dbReference>
<feature type="transmembrane region" description="Helical" evidence="5">
    <location>
        <begin position="474"/>
        <end position="497"/>
    </location>
</feature>
<accession>A0A6A6X5N9</accession>
<dbReference type="Proteomes" id="UP000799757">
    <property type="component" value="Unassembled WGS sequence"/>
</dbReference>
<dbReference type="InterPro" id="IPR036259">
    <property type="entry name" value="MFS_trans_sf"/>
</dbReference>
<evidence type="ECO:0000256" key="3">
    <source>
        <dbReference type="ARBA" id="ARBA00022989"/>
    </source>
</evidence>
<evidence type="ECO:0000313" key="8">
    <source>
        <dbReference type="Proteomes" id="UP000799757"/>
    </source>
</evidence>
<evidence type="ECO:0000256" key="2">
    <source>
        <dbReference type="ARBA" id="ARBA00022692"/>
    </source>
</evidence>
<dbReference type="Gene3D" id="1.20.1250.20">
    <property type="entry name" value="MFS general substrate transporter like domains"/>
    <property type="match status" value="1"/>
</dbReference>
<keyword evidence="8" id="KW-1185">Reference proteome</keyword>
<feature type="transmembrane region" description="Helical" evidence="5">
    <location>
        <begin position="337"/>
        <end position="362"/>
    </location>
</feature>
<dbReference type="PANTHER" id="PTHR23502">
    <property type="entry name" value="MAJOR FACILITATOR SUPERFAMILY"/>
    <property type="match status" value="1"/>
</dbReference>
<keyword evidence="4 5" id="KW-0472">Membrane</keyword>
<gene>
    <name evidence="7" type="ORF">K505DRAFT_409004</name>
</gene>
<evidence type="ECO:0000256" key="5">
    <source>
        <dbReference type="SAM" id="Phobius"/>
    </source>
</evidence>
<feature type="transmembrane region" description="Helical" evidence="5">
    <location>
        <begin position="442"/>
        <end position="462"/>
    </location>
</feature>
<evidence type="ECO:0000256" key="4">
    <source>
        <dbReference type="ARBA" id="ARBA00023136"/>
    </source>
</evidence>
<feature type="transmembrane region" description="Helical" evidence="5">
    <location>
        <begin position="167"/>
        <end position="188"/>
    </location>
</feature>
<feature type="transmembrane region" description="Helical" evidence="5">
    <location>
        <begin position="409"/>
        <end position="430"/>
    </location>
</feature>
<feature type="transmembrane region" description="Helical" evidence="5">
    <location>
        <begin position="228"/>
        <end position="251"/>
    </location>
</feature>
<dbReference type="InterPro" id="IPR020846">
    <property type="entry name" value="MFS_dom"/>
</dbReference>
<evidence type="ECO:0000313" key="7">
    <source>
        <dbReference type="EMBL" id="KAF2791820.1"/>
    </source>
</evidence>
<sequence>MDTTEPKTEPHVDSTLRHESPRTIITERYRDLLLEQESLPDRVFISGYSLRELDPNLVVLDEAANEHPLMKISSTVGIVRSLTIAGTIFAPSVHLVMADLNITDSTIGALQVSIFLFAYAIGPLFLAPLSEIYGRTIVTHVGNFIFVTFSIGAGFAKTTAQFSVCRFLSGIGGSASIAVLGGLVADIWDLSARPKASGVATLGPVLGPILGPVCGGWMSQRASWRWTLWVPAIASSVIGIAGFFAMSETYAPRILQNKLRKTQTTRPNARLYTVLDLTSHPTGARHMFSQFARPVIYLVVDPALLLASIFLSVIFGVIYLIIVTFADVFGSRYHHSVGIIGTDFLAIGLGMIIGTIGTIKAMEAIFTRDNLNGKVKYQPESRLLSCIIGGTLTVGGLFMYGFSAGKTHFIVPLIGSTIFAMGAMNVMLAIQLYTLDGFKFPASAFAALSVLRCIFAGVFPLFGEKLFEKLGVDWGVALLAFLVVGIGLPLVTMLYVFGQRLRKIGVAHMEKFEMEGKR</sequence>
<dbReference type="GO" id="GO:0005886">
    <property type="term" value="C:plasma membrane"/>
    <property type="evidence" value="ECO:0007669"/>
    <property type="project" value="TreeGrafter"/>
</dbReference>
<feature type="transmembrane region" description="Helical" evidence="5">
    <location>
        <begin position="132"/>
        <end position="155"/>
    </location>
</feature>
<feature type="transmembrane region" description="Helical" evidence="5">
    <location>
        <begin position="78"/>
        <end position="97"/>
    </location>
</feature>
<name>A0A6A6X5N9_9PLEO</name>
<dbReference type="Pfam" id="PF07690">
    <property type="entry name" value="MFS_1"/>
    <property type="match status" value="1"/>
</dbReference>
<dbReference type="PANTHER" id="PTHR23502:SF60">
    <property type="entry name" value="MAJOR FACILITATOR SUPERFAMILY (MFS) PROFILE DOMAIN-CONTAINING PROTEIN-RELATED"/>
    <property type="match status" value="1"/>
</dbReference>
<evidence type="ECO:0000259" key="6">
    <source>
        <dbReference type="PROSITE" id="PS50850"/>
    </source>
</evidence>
<reference evidence="7" key="1">
    <citation type="journal article" date="2020" name="Stud. Mycol.">
        <title>101 Dothideomycetes genomes: a test case for predicting lifestyles and emergence of pathogens.</title>
        <authorList>
            <person name="Haridas S."/>
            <person name="Albert R."/>
            <person name="Binder M."/>
            <person name="Bloem J."/>
            <person name="Labutti K."/>
            <person name="Salamov A."/>
            <person name="Andreopoulos B."/>
            <person name="Baker S."/>
            <person name="Barry K."/>
            <person name="Bills G."/>
            <person name="Bluhm B."/>
            <person name="Cannon C."/>
            <person name="Castanera R."/>
            <person name="Culley D."/>
            <person name="Daum C."/>
            <person name="Ezra D."/>
            <person name="Gonzalez J."/>
            <person name="Henrissat B."/>
            <person name="Kuo A."/>
            <person name="Liang C."/>
            <person name="Lipzen A."/>
            <person name="Lutzoni F."/>
            <person name="Magnuson J."/>
            <person name="Mondo S."/>
            <person name="Nolan M."/>
            <person name="Ohm R."/>
            <person name="Pangilinan J."/>
            <person name="Park H.-J."/>
            <person name="Ramirez L."/>
            <person name="Alfaro M."/>
            <person name="Sun H."/>
            <person name="Tritt A."/>
            <person name="Yoshinaga Y."/>
            <person name="Zwiers L.-H."/>
            <person name="Turgeon B."/>
            <person name="Goodwin S."/>
            <person name="Spatafora J."/>
            <person name="Crous P."/>
            <person name="Grigoriev I."/>
        </authorList>
    </citation>
    <scope>NUCLEOTIDE SEQUENCE</scope>
    <source>
        <strain evidence="7">CBS 109.77</strain>
    </source>
</reference>
<feature type="transmembrane region" description="Helical" evidence="5">
    <location>
        <begin position="295"/>
        <end position="325"/>
    </location>
</feature>
<dbReference type="OrthoDB" id="6770063at2759"/>
<organism evidence="7 8">
    <name type="scientific">Melanomma pulvis-pyrius CBS 109.77</name>
    <dbReference type="NCBI Taxonomy" id="1314802"/>
    <lineage>
        <taxon>Eukaryota</taxon>
        <taxon>Fungi</taxon>
        <taxon>Dikarya</taxon>
        <taxon>Ascomycota</taxon>
        <taxon>Pezizomycotina</taxon>
        <taxon>Dothideomycetes</taxon>
        <taxon>Pleosporomycetidae</taxon>
        <taxon>Pleosporales</taxon>
        <taxon>Melanommataceae</taxon>
        <taxon>Melanomma</taxon>
    </lineage>
</organism>
<feature type="transmembrane region" description="Helical" evidence="5">
    <location>
        <begin position="383"/>
        <end position="403"/>
    </location>
</feature>